<sequence length="78" mass="8422">MHDNAGAWRAAPLTAYVFFAGCVYPLWLDIDFVAGRARARWTAEQPAVSADELTVAQAVEIDAGYVQMMTAGSWSAPS</sequence>
<comment type="caution">
    <text evidence="2">The sequence shown here is derived from an EMBL/GenBank/DDBJ whole genome shotgun (WGS) entry which is preliminary data.</text>
</comment>
<dbReference type="RefSeq" id="WP_197003105.1">
    <property type="nucleotide sequence ID" value="NZ_BONS01000001.1"/>
</dbReference>
<dbReference type="Proteomes" id="UP000622552">
    <property type="component" value="Unassembled WGS sequence"/>
</dbReference>
<evidence type="ECO:0000313" key="3">
    <source>
        <dbReference type="Proteomes" id="UP000622552"/>
    </source>
</evidence>
<gene>
    <name evidence="2" type="ORF">IW245_002262</name>
</gene>
<keyword evidence="1" id="KW-1133">Transmembrane helix</keyword>
<dbReference type="AlphaFoldDB" id="A0A8J7G980"/>
<name>A0A8J7G980_9ACTN</name>
<keyword evidence="3" id="KW-1185">Reference proteome</keyword>
<feature type="transmembrane region" description="Helical" evidence="1">
    <location>
        <begin position="6"/>
        <end position="28"/>
    </location>
</feature>
<evidence type="ECO:0000256" key="1">
    <source>
        <dbReference type="SAM" id="Phobius"/>
    </source>
</evidence>
<keyword evidence="1" id="KW-0472">Membrane</keyword>
<protein>
    <submittedName>
        <fullName evidence="2">Uncharacterized protein</fullName>
    </submittedName>
</protein>
<organism evidence="2 3">
    <name type="scientific">Longispora fulva</name>
    <dbReference type="NCBI Taxonomy" id="619741"/>
    <lineage>
        <taxon>Bacteria</taxon>
        <taxon>Bacillati</taxon>
        <taxon>Actinomycetota</taxon>
        <taxon>Actinomycetes</taxon>
        <taxon>Micromonosporales</taxon>
        <taxon>Micromonosporaceae</taxon>
        <taxon>Longispora</taxon>
    </lineage>
</organism>
<accession>A0A8J7G980</accession>
<keyword evidence="1" id="KW-0812">Transmembrane</keyword>
<dbReference type="EMBL" id="JADOUF010000001">
    <property type="protein sequence ID" value="MBG6136068.1"/>
    <property type="molecule type" value="Genomic_DNA"/>
</dbReference>
<reference evidence="2" key="1">
    <citation type="submission" date="2020-11" db="EMBL/GenBank/DDBJ databases">
        <title>Sequencing the genomes of 1000 actinobacteria strains.</title>
        <authorList>
            <person name="Klenk H.-P."/>
        </authorList>
    </citation>
    <scope>NUCLEOTIDE SEQUENCE</scope>
    <source>
        <strain evidence="2">DSM 45356</strain>
    </source>
</reference>
<proteinExistence type="predicted"/>
<evidence type="ECO:0000313" key="2">
    <source>
        <dbReference type="EMBL" id="MBG6136068.1"/>
    </source>
</evidence>